<gene>
    <name evidence="7" type="ORF">PYX00_003482</name>
</gene>
<name>A0AAW2I175_9NEOP</name>
<feature type="transmembrane region" description="Helical" evidence="5">
    <location>
        <begin position="421"/>
        <end position="439"/>
    </location>
</feature>
<feature type="transmembrane region" description="Helical" evidence="5">
    <location>
        <begin position="154"/>
        <end position="175"/>
    </location>
</feature>
<dbReference type="InterPro" id="IPR036259">
    <property type="entry name" value="MFS_trans_sf"/>
</dbReference>
<dbReference type="Gene3D" id="1.20.1250.20">
    <property type="entry name" value="MFS general substrate transporter like domains"/>
    <property type="match status" value="1"/>
</dbReference>
<dbReference type="PANTHER" id="PTHR24064">
    <property type="entry name" value="SOLUTE CARRIER FAMILY 22 MEMBER"/>
    <property type="match status" value="1"/>
</dbReference>
<feature type="transmembrane region" description="Helical" evidence="5">
    <location>
        <begin position="95"/>
        <end position="115"/>
    </location>
</feature>
<feature type="transmembrane region" description="Helical" evidence="5">
    <location>
        <begin position="18"/>
        <end position="37"/>
    </location>
</feature>
<dbReference type="PROSITE" id="PS50850">
    <property type="entry name" value="MFS"/>
    <property type="match status" value="1"/>
</dbReference>
<feature type="transmembrane region" description="Helical" evidence="5">
    <location>
        <begin position="209"/>
        <end position="230"/>
    </location>
</feature>
<evidence type="ECO:0000256" key="4">
    <source>
        <dbReference type="ARBA" id="ARBA00023136"/>
    </source>
</evidence>
<feature type="domain" description="Major facilitator superfamily (MFS) profile" evidence="6">
    <location>
        <begin position="20"/>
        <end position="472"/>
    </location>
</feature>
<feature type="transmembrane region" description="Helical" evidence="5">
    <location>
        <begin position="327"/>
        <end position="347"/>
    </location>
</feature>
<feature type="transmembrane region" description="Helical" evidence="5">
    <location>
        <begin position="383"/>
        <end position="401"/>
    </location>
</feature>
<feature type="transmembrane region" description="Helical" evidence="5">
    <location>
        <begin position="182"/>
        <end position="203"/>
    </location>
</feature>
<accession>A0AAW2I175</accession>
<organism evidence="7">
    <name type="scientific">Menopon gallinae</name>
    <name type="common">poultry shaft louse</name>
    <dbReference type="NCBI Taxonomy" id="328185"/>
    <lineage>
        <taxon>Eukaryota</taxon>
        <taxon>Metazoa</taxon>
        <taxon>Ecdysozoa</taxon>
        <taxon>Arthropoda</taxon>
        <taxon>Hexapoda</taxon>
        <taxon>Insecta</taxon>
        <taxon>Pterygota</taxon>
        <taxon>Neoptera</taxon>
        <taxon>Paraneoptera</taxon>
        <taxon>Psocodea</taxon>
        <taxon>Troctomorpha</taxon>
        <taxon>Phthiraptera</taxon>
        <taxon>Amblycera</taxon>
        <taxon>Menoponidae</taxon>
        <taxon>Menopon</taxon>
    </lineage>
</organism>
<feature type="transmembrane region" description="Helical" evidence="5">
    <location>
        <begin position="122"/>
        <end position="142"/>
    </location>
</feature>
<keyword evidence="3 5" id="KW-1133">Transmembrane helix</keyword>
<evidence type="ECO:0000256" key="3">
    <source>
        <dbReference type="ARBA" id="ARBA00022989"/>
    </source>
</evidence>
<evidence type="ECO:0000256" key="2">
    <source>
        <dbReference type="ARBA" id="ARBA00022692"/>
    </source>
</evidence>
<reference evidence="7" key="1">
    <citation type="journal article" date="2024" name="Gigascience">
        <title>Chromosome-level genome of the poultry shaft louse Menopon gallinae provides insight into the host-switching and adaptive evolution of parasitic lice.</title>
        <authorList>
            <person name="Xu Y."/>
            <person name="Ma L."/>
            <person name="Liu S."/>
            <person name="Liang Y."/>
            <person name="Liu Q."/>
            <person name="He Z."/>
            <person name="Tian L."/>
            <person name="Duan Y."/>
            <person name="Cai W."/>
            <person name="Li H."/>
            <person name="Song F."/>
        </authorList>
    </citation>
    <scope>NUCLEOTIDE SEQUENCE</scope>
    <source>
        <strain evidence="7">Cailab_2023a</strain>
    </source>
</reference>
<comment type="subcellular location">
    <subcellularLocation>
        <location evidence="1">Membrane</location>
        <topology evidence="1">Multi-pass membrane protein</topology>
    </subcellularLocation>
</comment>
<dbReference type="InterPro" id="IPR020846">
    <property type="entry name" value="MFS_dom"/>
</dbReference>
<dbReference type="GO" id="GO:0016020">
    <property type="term" value="C:membrane"/>
    <property type="evidence" value="ECO:0007669"/>
    <property type="project" value="UniProtKB-SubCell"/>
</dbReference>
<sequence length="509" mass="56812">MTVEELLRRSGDFGPAQLWLLSLFCAVNLLSSFHYFAQTFISLNLKTCGSQHIDYNVTNNGVNNTLGVIFPEMDVKFHSLSNEMGWTCEEGWKMALVQSTYFIGSVLGTLVLGILADSLGRLPMLFTANVFAITGNIMTVYLPANLWSLSLSRFIAGVAVDTNFFMMYIIVMEYIKPSFRTFGLNFCIGVWYCVGCMTVPWLAVYTQHWRLFLVVISIPMVIIPISTFFMPESAQWLLSRGKTEDAIRCFKKIATINKKELSTDFIEQFKATVSTQNAEIKNGDLIGLFRTPRLRRKTCILVFKTMVLTLCYDAMSRNINSIDMDPFLLFTITSSSIFPSCLVILIFQDRIGRKAMAVFSLLLTGVFNLVQGIILLYQKDLSPTALAAAGLLARFAVNIAYNSGTQYAAELIPTQVRGQGLATIHVIGYGAAFFSPHILYLSNKWISTPETILAILSIAGAAFCIFLPETLNKSLPTTLEDGELFGEDENPWDFLKRKKAADTEKTGNP</sequence>
<dbReference type="GO" id="GO:0022857">
    <property type="term" value="F:transmembrane transporter activity"/>
    <property type="evidence" value="ECO:0007669"/>
    <property type="project" value="InterPro"/>
</dbReference>
<feature type="transmembrane region" description="Helical" evidence="5">
    <location>
        <begin position="359"/>
        <end position="377"/>
    </location>
</feature>
<evidence type="ECO:0000313" key="7">
    <source>
        <dbReference type="EMBL" id="KAL0275693.1"/>
    </source>
</evidence>
<keyword evidence="4 5" id="KW-0472">Membrane</keyword>
<evidence type="ECO:0000259" key="6">
    <source>
        <dbReference type="PROSITE" id="PS50850"/>
    </source>
</evidence>
<evidence type="ECO:0000256" key="1">
    <source>
        <dbReference type="ARBA" id="ARBA00004141"/>
    </source>
</evidence>
<evidence type="ECO:0000256" key="5">
    <source>
        <dbReference type="SAM" id="Phobius"/>
    </source>
</evidence>
<keyword evidence="2 5" id="KW-0812">Transmembrane</keyword>
<dbReference type="AlphaFoldDB" id="A0AAW2I175"/>
<feature type="transmembrane region" description="Helical" evidence="5">
    <location>
        <begin position="451"/>
        <end position="468"/>
    </location>
</feature>
<dbReference type="InterPro" id="IPR005828">
    <property type="entry name" value="MFS_sugar_transport-like"/>
</dbReference>
<dbReference type="EMBL" id="JARGDH010000002">
    <property type="protein sequence ID" value="KAL0275693.1"/>
    <property type="molecule type" value="Genomic_DNA"/>
</dbReference>
<protein>
    <recommendedName>
        <fullName evidence="6">Major facilitator superfamily (MFS) profile domain-containing protein</fullName>
    </recommendedName>
</protein>
<dbReference type="Pfam" id="PF00083">
    <property type="entry name" value="Sugar_tr"/>
    <property type="match status" value="1"/>
</dbReference>
<proteinExistence type="predicted"/>
<comment type="caution">
    <text evidence="7">The sequence shown here is derived from an EMBL/GenBank/DDBJ whole genome shotgun (WGS) entry which is preliminary data.</text>
</comment>
<dbReference type="SUPFAM" id="SSF103473">
    <property type="entry name" value="MFS general substrate transporter"/>
    <property type="match status" value="1"/>
</dbReference>